<dbReference type="Proteomes" id="UP001500466">
    <property type="component" value="Unassembled WGS sequence"/>
</dbReference>
<evidence type="ECO:0000313" key="6">
    <source>
        <dbReference type="EMBL" id="GAA4980691.1"/>
    </source>
</evidence>
<dbReference type="InterPro" id="IPR010998">
    <property type="entry name" value="Integrase_recombinase_N"/>
</dbReference>
<evidence type="ECO:0000256" key="1">
    <source>
        <dbReference type="ARBA" id="ARBA00008857"/>
    </source>
</evidence>
<feature type="domain" description="Tyr recombinase" evidence="5">
    <location>
        <begin position="234"/>
        <end position="446"/>
    </location>
</feature>
<dbReference type="Gene3D" id="1.10.150.130">
    <property type="match status" value="1"/>
</dbReference>
<dbReference type="InterPro" id="IPR050090">
    <property type="entry name" value="Tyrosine_recombinase_XerCD"/>
</dbReference>
<evidence type="ECO:0000256" key="3">
    <source>
        <dbReference type="ARBA" id="ARBA00023172"/>
    </source>
</evidence>
<dbReference type="EMBL" id="BAABHS010000023">
    <property type="protein sequence ID" value="GAA4980691.1"/>
    <property type="molecule type" value="Genomic_DNA"/>
</dbReference>
<dbReference type="InterPro" id="IPR002104">
    <property type="entry name" value="Integrase_catalytic"/>
</dbReference>
<protein>
    <submittedName>
        <fullName evidence="6">Site-specific integrase</fullName>
    </submittedName>
</protein>
<evidence type="ECO:0000259" key="5">
    <source>
        <dbReference type="PROSITE" id="PS51898"/>
    </source>
</evidence>
<comment type="caution">
    <text evidence="6">The sequence shown here is derived from an EMBL/GenBank/DDBJ whole genome shotgun (WGS) entry which is preliminary data.</text>
</comment>
<dbReference type="SUPFAM" id="SSF56349">
    <property type="entry name" value="DNA breaking-rejoining enzymes"/>
    <property type="match status" value="1"/>
</dbReference>
<dbReference type="InterPro" id="IPR011010">
    <property type="entry name" value="DNA_brk_join_enz"/>
</dbReference>
<dbReference type="Gene3D" id="1.10.443.10">
    <property type="entry name" value="Intergrase catalytic core"/>
    <property type="match status" value="1"/>
</dbReference>
<name>A0ABP9HX60_9ACTN</name>
<keyword evidence="7" id="KW-1185">Reference proteome</keyword>
<evidence type="ECO:0000313" key="7">
    <source>
        <dbReference type="Proteomes" id="UP001500466"/>
    </source>
</evidence>
<dbReference type="PANTHER" id="PTHR30349">
    <property type="entry name" value="PHAGE INTEGRASE-RELATED"/>
    <property type="match status" value="1"/>
</dbReference>
<dbReference type="RefSeq" id="WP_345678596.1">
    <property type="nucleotide sequence ID" value="NZ_BAABHS010000023.1"/>
</dbReference>
<dbReference type="PANTHER" id="PTHR30349:SF64">
    <property type="entry name" value="PROPHAGE INTEGRASE INTD-RELATED"/>
    <property type="match status" value="1"/>
</dbReference>
<sequence length="459" mass="51898">MPKPTFKVAIWAVRQRTDRGQKSAEVIWKVGTKRFQETLRNRTLADGRRAELLSAFNRGEPFDEETGLPISELRARNNVTWYVHARDFIEMKWQRSAATSRMQRAKCLADASMALVTTTRGMPDVKQLRAALYHYAFNVHRWDDDVPPDVRHCLDWIGRHSVPMSELDRPDVLRKALSAFSVRLDGRPAAPGTFDNKRDVFRAALGYAIELGRLENNPLAKVRWSPGNRETQVERASVVNPVQARALLGQVYAQSRRGRHLAAFFACLYYAGMRTGEAVWLRYDDCTLPKRGWGMLHLHGARPRVGAAWTDSGESHDERGLKARSRSAVRPVPIPPPLVAALRWHIYRYGVAPDGRLFRSGHGGLVQDSAYRAEWRVARKAVLTPVQFDSVLAKRPYDLRHACVSFWLNSGVDPTEVARRAGQTVAILLRVYAKCLDESVNRANVFIDAALKAWGNPES</sequence>
<comment type="similarity">
    <text evidence="1">Belongs to the 'phage' integrase family.</text>
</comment>
<dbReference type="PROSITE" id="PS51898">
    <property type="entry name" value="TYR_RECOMBINASE"/>
    <property type="match status" value="1"/>
</dbReference>
<proteinExistence type="inferred from homology"/>
<organism evidence="6 7">
    <name type="scientific">Yinghuangia aomiensis</name>
    <dbReference type="NCBI Taxonomy" id="676205"/>
    <lineage>
        <taxon>Bacteria</taxon>
        <taxon>Bacillati</taxon>
        <taxon>Actinomycetota</taxon>
        <taxon>Actinomycetes</taxon>
        <taxon>Kitasatosporales</taxon>
        <taxon>Streptomycetaceae</taxon>
        <taxon>Yinghuangia</taxon>
    </lineage>
</organism>
<gene>
    <name evidence="6" type="ORF">GCM10023205_57190</name>
</gene>
<reference evidence="7" key="1">
    <citation type="journal article" date="2019" name="Int. J. Syst. Evol. Microbiol.">
        <title>The Global Catalogue of Microorganisms (GCM) 10K type strain sequencing project: providing services to taxonomists for standard genome sequencing and annotation.</title>
        <authorList>
            <consortium name="The Broad Institute Genomics Platform"/>
            <consortium name="The Broad Institute Genome Sequencing Center for Infectious Disease"/>
            <person name="Wu L."/>
            <person name="Ma J."/>
        </authorList>
    </citation>
    <scope>NUCLEOTIDE SEQUENCE [LARGE SCALE GENOMIC DNA]</scope>
    <source>
        <strain evidence="7">JCM 17986</strain>
    </source>
</reference>
<evidence type="ECO:0000256" key="4">
    <source>
        <dbReference type="SAM" id="MobiDB-lite"/>
    </source>
</evidence>
<keyword evidence="2" id="KW-0238">DNA-binding</keyword>
<accession>A0ABP9HX60</accession>
<feature type="region of interest" description="Disordered" evidence="4">
    <location>
        <begin position="307"/>
        <end position="326"/>
    </location>
</feature>
<dbReference type="InterPro" id="IPR013762">
    <property type="entry name" value="Integrase-like_cat_sf"/>
</dbReference>
<evidence type="ECO:0000256" key="2">
    <source>
        <dbReference type="ARBA" id="ARBA00023125"/>
    </source>
</evidence>
<keyword evidence="3" id="KW-0233">DNA recombination</keyword>